<dbReference type="SUPFAM" id="SSF50621">
    <property type="entry name" value="Alanine racemase C-terminal domain-like"/>
    <property type="match status" value="1"/>
</dbReference>
<dbReference type="EC" id="5.1.1.1" evidence="4"/>
<comment type="cofactor">
    <cofactor evidence="1">
        <name>pyridoxal 5'-phosphate</name>
        <dbReference type="ChEBI" id="CHEBI:597326"/>
    </cofactor>
</comment>
<evidence type="ECO:0000313" key="5">
    <source>
        <dbReference type="Proteomes" id="UP001064632"/>
    </source>
</evidence>
<proteinExistence type="predicted"/>
<evidence type="ECO:0000256" key="2">
    <source>
        <dbReference type="ARBA" id="ARBA00022898"/>
    </source>
</evidence>
<organism evidence="4 5">
    <name type="scientific">Tahibacter amnicola</name>
    <dbReference type="NCBI Taxonomy" id="2976241"/>
    <lineage>
        <taxon>Bacteria</taxon>
        <taxon>Pseudomonadati</taxon>
        <taxon>Pseudomonadota</taxon>
        <taxon>Gammaproteobacteria</taxon>
        <taxon>Lysobacterales</taxon>
        <taxon>Rhodanobacteraceae</taxon>
        <taxon>Tahibacter</taxon>
    </lineage>
</organism>
<gene>
    <name evidence="4" type="ORF">N4264_15665</name>
</gene>
<accession>A0ABY6B7X4</accession>
<evidence type="ECO:0000259" key="3">
    <source>
        <dbReference type="Pfam" id="PF02784"/>
    </source>
</evidence>
<reference evidence="4" key="1">
    <citation type="submission" date="2022-09" db="EMBL/GenBank/DDBJ databases">
        <title>Tahibacter sp. nov., isolated from a fresh water.</title>
        <authorList>
            <person name="Baek J.H."/>
            <person name="Lee J.K."/>
            <person name="Kim J.M."/>
            <person name="Jeon C.O."/>
        </authorList>
    </citation>
    <scope>NUCLEOTIDE SEQUENCE</scope>
    <source>
        <strain evidence="4">W38</strain>
    </source>
</reference>
<keyword evidence="4" id="KW-0413">Isomerase</keyword>
<name>A0ABY6B7X4_9GAMM</name>
<dbReference type="PANTHER" id="PTHR43727">
    <property type="entry name" value="DIAMINOPIMELATE DECARBOXYLASE"/>
    <property type="match status" value="1"/>
</dbReference>
<dbReference type="EMBL" id="CP104694">
    <property type="protein sequence ID" value="UXI66186.1"/>
    <property type="molecule type" value="Genomic_DNA"/>
</dbReference>
<evidence type="ECO:0000313" key="4">
    <source>
        <dbReference type="EMBL" id="UXI66186.1"/>
    </source>
</evidence>
<sequence length="407" mass="43672">MNHAAASTVSLMSGDAPAARLHAFDSAYANGLRMRPLAPEEIQALETPAYVFDAAVVRARYAALRQALGTQLVVSLKANSLVDLLMRCAPAFVDGVELASIGELGQAVGRVSTTKFVNNPSMDQEFMQAASVSGCTFIVDSVDQAQRLSRLPRPRNGTRTLLRLNSGAQRGLPRHDHFGMQVDDAVIAGRLLAAAGCTVDGVHAFNGSHNFVNDGVAHVEVVAQMLPAIEGGLGHRLRYVNLGGGFSEDWESQTEAFARYRASLSALADHYTLAHESGRGVFARAGVFVTRVVTTKTLGQRHIAVCDGGMGQNFLLAATEGMLRKHRSPTLWPTHAPATDATDVQFVGSSCSRQDVIGQIQATTHRPKSGDYCLFDDCGAYNSSYTVSKFLSLPPPRLYVRAEVDAE</sequence>
<keyword evidence="5" id="KW-1185">Reference proteome</keyword>
<dbReference type="Pfam" id="PF02784">
    <property type="entry name" value="Orn_Arg_deC_N"/>
    <property type="match status" value="1"/>
</dbReference>
<dbReference type="Gene3D" id="3.20.20.10">
    <property type="entry name" value="Alanine racemase"/>
    <property type="match status" value="1"/>
</dbReference>
<keyword evidence="2" id="KW-0663">Pyridoxal phosphate</keyword>
<protein>
    <submittedName>
        <fullName evidence="4">Alanine racemase</fullName>
        <ecNumber evidence="4">5.1.1.1</ecNumber>
    </submittedName>
</protein>
<dbReference type="RefSeq" id="WP_261693170.1">
    <property type="nucleotide sequence ID" value="NZ_CP104694.1"/>
</dbReference>
<dbReference type="PANTHER" id="PTHR43727:SF3">
    <property type="entry name" value="GROUP IV DECARBOXYLASE"/>
    <property type="match status" value="1"/>
</dbReference>
<dbReference type="SUPFAM" id="SSF51419">
    <property type="entry name" value="PLP-binding barrel"/>
    <property type="match status" value="1"/>
</dbReference>
<dbReference type="Gene3D" id="2.40.37.10">
    <property type="entry name" value="Lyase, Ornithine Decarboxylase, Chain A, domain 1"/>
    <property type="match status" value="1"/>
</dbReference>
<dbReference type="GO" id="GO:0008784">
    <property type="term" value="F:alanine racemase activity"/>
    <property type="evidence" value="ECO:0007669"/>
    <property type="project" value="UniProtKB-EC"/>
</dbReference>
<dbReference type="InterPro" id="IPR009006">
    <property type="entry name" value="Ala_racemase/Decarboxylase_C"/>
</dbReference>
<evidence type="ECO:0000256" key="1">
    <source>
        <dbReference type="ARBA" id="ARBA00001933"/>
    </source>
</evidence>
<feature type="domain" description="Orn/DAP/Arg decarboxylase 2 N-terminal" evidence="3">
    <location>
        <begin position="57"/>
        <end position="279"/>
    </location>
</feature>
<dbReference type="InterPro" id="IPR022644">
    <property type="entry name" value="De-COase2_N"/>
</dbReference>
<dbReference type="Proteomes" id="UP001064632">
    <property type="component" value="Chromosome"/>
</dbReference>
<dbReference type="InterPro" id="IPR029066">
    <property type="entry name" value="PLP-binding_barrel"/>
</dbReference>